<evidence type="ECO:0000313" key="2">
    <source>
        <dbReference type="EMBL" id="SFN57628.1"/>
    </source>
</evidence>
<dbReference type="Proteomes" id="UP000198575">
    <property type="component" value="Unassembled WGS sequence"/>
</dbReference>
<keyword evidence="1" id="KW-0472">Membrane</keyword>
<accession>A0A1I5A5F8</accession>
<feature type="transmembrane region" description="Helical" evidence="1">
    <location>
        <begin position="12"/>
        <end position="33"/>
    </location>
</feature>
<dbReference type="EMBL" id="FOVF01000032">
    <property type="protein sequence ID" value="SFN57628.1"/>
    <property type="molecule type" value="Genomic_DNA"/>
</dbReference>
<keyword evidence="1" id="KW-1133">Transmembrane helix</keyword>
<dbReference type="Pfam" id="PF04367">
    <property type="entry name" value="DUF502"/>
    <property type="match status" value="1"/>
</dbReference>
<evidence type="ECO:0000256" key="1">
    <source>
        <dbReference type="SAM" id="Phobius"/>
    </source>
</evidence>
<protein>
    <submittedName>
        <fullName evidence="2">Uncharacterized membrane protein</fullName>
    </submittedName>
</protein>
<keyword evidence="1" id="KW-0812">Transmembrane</keyword>
<dbReference type="AlphaFoldDB" id="A0A1I5A5F8"/>
<feature type="transmembrane region" description="Helical" evidence="1">
    <location>
        <begin position="66"/>
        <end position="91"/>
    </location>
</feature>
<keyword evidence="3" id="KW-1185">Reference proteome</keyword>
<dbReference type="InterPro" id="IPR007462">
    <property type="entry name" value="COV1-like"/>
</dbReference>
<sequence>MARRQLYFKRYMITGLLTFVPLWLTWVVFKFVFGLLSEISAPLVAGMVSALGSTWPATGEFLGQPWLISLIAFVITVVSLYLVGFAANFVLGRRLIDGVENLIGRIPIVHSIYGGTKKLMSVLQSKPSGTQRVVLIDFPSPQLKSIGFVTRAFRDAGGRELAAVYVPTTPNPTGGYLEIVPIERLTATDWSVDQAMAFLLSAGAVGADTLPFAARWDADPASPSAMAPVDRPG</sequence>
<organism evidence="2 3">
    <name type="scientific">Dokdonella immobilis</name>
    <dbReference type="NCBI Taxonomy" id="578942"/>
    <lineage>
        <taxon>Bacteria</taxon>
        <taxon>Pseudomonadati</taxon>
        <taxon>Pseudomonadota</taxon>
        <taxon>Gammaproteobacteria</taxon>
        <taxon>Lysobacterales</taxon>
        <taxon>Rhodanobacteraceae</taxon>
        <taxon>Dokdonella</taxon>
    </lineage>
</organism>
<dbReference type="OrthoDB" id="9780267at2"/>
<dbReference type="PANTHER" id="PTHR31876">
    <property type="entry name" value="COV-LIKE PROTEIN 1"/>
    <property type="match status" value="1"/>
</dbReference>
<name>A0A1I5A5F8_9GAMM</name>
<reference evidence="2 3" key="1">
    <citation type="submission" date="2016-10" db="EMBL/GenBank/DDBJ databases">
        <authorList>
            <person name="de Groot N.N."/>
        </authorList>
    </citation>
    <scope>NUCLEOTIDE SEQUENCE [LARGE SCALE GENOMIC DNA]</scope>
    <source>
        <strain evidence="2 3">CGMCC 1.7659</strain>
    </source>
</reference>
<gene>
    <name evidence="2" type="ORF">SAMN05216289_13231</name>
</gene>
<evidence type="ECO:0000313" key="3">
    <source>
        <dbReference type="Proteomes" id="UP000198575"/>
    </source>
</evidence>
<dbReference type="RefSeq" id="WP_092410094.1">
    <property type="nucleotide sequence ID" value="NZ_FOVF01000032.1"/>
</dbReference>
<dbReference type="PANTHER" id="PTHR31876:SF26">
    <property type="entry name" value="PROTEIN LIKE COV 2"/>
    <property type="match status" value="1"/>
</dbReference>
<proteinExistence type="predicted"/>